<evidence type="ECO:0000313" key="3">
    <source>
        <dbReference type="Proteomes" id="UP000624701"/>
    </source>
</evidence>
<protein>
    <recommendedName>
        <fullName evidence="4">Lipoprotein</fullName>
    </recommendedName>
</protein>
<sequence>MLRFSLFLLLILSVSCSPKLSSSFVNDNYQNREYKRIAIIGVNDRLTSRLAFEKEAVSLYKENGINAVMGIDMFPQNMSQAEQEPENLIKIIKENNLDGIITISLVDVKDEHRYREGNIRSVPVGYYRVGRHIYRRYVTLRESGYYEQTKSYVIEAVLYDLKGELTENQDTWAWTGESALIDPSSLESAANTFCKKLVNHTIKEGIIKASFKNHEN</sequence>
<organism evidence="2 3">
    <name type="scientific">Winogradskyella haliclonae</name>
    <dbReference type="NCBI Taxonomy" id="2048558"/>
    <lineage>
        <taxon>Bacteria</taxon>
        <taxon>Pseudomonadati</taxon>
        <taxon>Bacteroidota</taxon>
        <taxon>Flavobacteriia</taxon>
        <taxon>Flavobacteriales</taxon>
        <taxon>Flavobacteriaceae</taxon>
        <taxon>Winogradskyella</taxon>
    </lineage>
</organism>
<evidence type="ECO:0000256" key="1">
    <source>
        <dbReference type="SAM" id="SignalP"/>
    </source>
</evidence>
<keyword evidence="3" id="KW-1185">Reference proteome</keyword>
<evidence type="ECO:0008006" key="4">
    <source>
        <dbReference type="Google" id="ProtNLM"/>
    </source>
</evidence>
<accession>A0ABQ2BYK1</accession>
<reference evidence="3" key="1">
    <citation type="journal article" date="2019" name="Int. J. Syst. Evol. Microbiol.">
        <title>The Global Catalogue of Microorganisms (GCM) 10K type strain sequencing project: providing services to taxonomists for standard genome sequencing and annotation.</title>
        <authorList>
            <consortium name="The Broad Institute Genomics Platform"/>
            <consortium name="The Broad Institute Genome Sequencing Center for Infectious Disease"/>
            <person name="Wu L."/>
            <person name="Ma J."/>
        </authorList>
    </citation>
    <scope>NUCLEOTIDE SEQUENCE [LARGE SCALE GENOMIC DNA]</scope>
    <source>
        <strain evidence="3">CCM 8681</strain>
    </source>
</reference>
<dbReference type="PROSITE" id="PS51257">
    <property type="entry name" value="PROKAR_LIPOPROTEIN"/>
    <property type="match status" value="1"/>
</dbReference>
<dbReference type="Proteomes" id="UP000624701">
    <property type="component" value="Unassembled WGS sequence"/>
</dbReference>
<dbReference type="EMBL" id="BMDQ01000001">
    <property type="protein sequence ID" value="GGI56990.1"/>
    <property type="molecule type" value="Genomic_DNA"/>
</dbReference>
<feature type="signal peptide" evidence="1">
    <location>
        <begin position="1"/>
        <end position="21"/>
    </location>
</feature>
<feature type="chain" id="PRO_5045118397" description="Lipoprotein" evidence="1">
    <location>
        <begin position="22"/>
        <end position="216"/>
    </location>
</feature>
<name>A0ABQ2BYK1_9FLAO</name>
<evidence type="ECO:0000313" key="2">
    <source>
        <dbReference type="EMBL" id="GGI56990.1"/>
    </source>
</evidence>
<proteinExistence type="predicted"/>
<keyword evidence="1" id="KW-0732">Signal</keyword>
<gene>
    <name evidence="2" type="ORF">GCM10011444_12990</name>
</gene>
<comment type="caution">
    <text evidence="2">The sequence shown here is derived from an EMBL/GenBank/DDBJ whole genome shotgun (WGS) entry which is preliminary data.</text>
</comment>
<dbReference type="RefSeq" id="WP_188373876.1">
    <property type="nucleotide sequence ID" value="NZ_BMDQ01000001.1"/>
</dbReference>